<dbReference type="EMBL" id="MT142346">
    <property type="protein sequence ID" value="QJA78637.1"/>
    <property type="molecule type" value="Genomic_DNA"/>
</dbReference>
<proteinExistence type="predicted"/>
<reference evidence="1" key="1">
    <citation type="submission" date="2020-03" db="EMBL/GenBank/DDBJ databases">
        <title>The deep terrestrial virosphere.</title>
        <authorList>
            <person name="Holmfeldt K."/>
            <person name="Nilsson E."/>
            <person name="Simone D."/>
            <person name="Lopez-Fernandez M."/>
            <person name="Wu X."/>
            <person name="de Brujin I."/>
            <person name="Lundin D."/>
            <person name="Andersson A."/>
            <person name="Bertilsson S."/>
            <person name="Dopson M."/>
        </authorList>
    </citation>
    <scope>NUCLEOTIDE SEQUENCE</scope>
    <source>
        <strain evidence="1">MM415A01038</strain>
    </source>
</reference>
<protein>
    <submittedName>
        <fullName evidence="1">Uncharacterized protein</fullName>
    </submittedName>
</protein>
<gene>
    <name evidence="1" type="ORF">MM415A01038_0005</name>
</gene>
<dbReference type="AlphaFoldDB" id="A0A6M3K9W5"/>
<sequence>MLHEVPETRSRVIKTFDLGDVKGLQSCLFHPEIEFKVARPVQFLVEVSDLLENFSPVTTSKDRINVGWNFGVLSEDCLAGPEDIVSADGESP</sequence>
<evidence type="ECO:0000313" key="1">
    <source>
        <dbReference type="EMBL" id="QJA78637.1"/>
    </source>
</evidence>
<organism evidence="1">
    <name type="scientific">viral metagenome</name>
    <dbReference type="NCBI Taxonomy" id="1070528"/>
    <lineage>
        <taxon>unclassified sequences</taxon>
        <taxon>metagenomes</taxon>
        <taxon>organismal metagenomes</taxon>
    </lineage>
</organism>
<name>A0A6M3K9W5_9ZZZZ</name>
<accession>A0A6M3K9W5</accession>